<sequence>MNELKNIIEKIKEFGYSKVNIIYSYNNPNGSKDIIAEVYNDSDKNKTCGFKFDAKGNPSNSLCLD</sequence>
<proteinExistence type="predicted"/>
<organism evidence="1">
    <name type="scientific">marine sediment metagenome</name>
    <dbReference type="NCBI Taxonomy" id="412755"/>
    <lineage>
        <taxon>unclassified sequences</taxon>
        <taxon>metagenomes</taxon>
        <taxon>ecological metagenomes</taxon>
    </lineage>
</organism>
<accession>A0A0F9P1S1</accession>
<name>A0A0F9P1S1_9ZZZZ</name>
<comment type="caution">
    <text evidence="1">The sequence shown here is derived from an EMBL/GenBank/DDBJ whole genome shotgun (WGS) entry which is preliminary data.</text>
</comment>
<dbReference type="AlphaFoldDB" id="A0A0F9P1S1"/>
<reference evidence="1" key="1">
    <citation type="journal article" date="2015" name="Nature">
        <title>Complex archaea that bridge the gap between prokaryotes and eukaryotes.</title>
        <authorList>
            <person name="Spang A."/>
            <person name="Saw J.H."/>
            <person name="Jorgensen S.L."/>
            <person name="Zaremba-Niedzwiedzka K."/>
            <person name="Martijn J."/>
            <person name="Lind A.E."/>
            <person name="van Eijk R."/>
            <person name="Schleper C."/>
            <person name="Guy L."/>
            <person name="Ettema T.J."/>
        </authorList>
    </citation>
    <scope>NUCLEOTIDE SEQUENCE</scope>
</reference>
<protein>
    <submittedName>
        <fullName evidence="1">Uncharacterized protein</fullName>
    </submittedName>
</protein>
<evidence type="ECO:0000313" key="1">
    <source>
        <dbReference type="EMBL" id="KKN18287.1"/>
    </source>
</evidence>
<gene>
    <name evidence="1" type="ORF">LCGC14_0957300</name>
</gene>
<dbReference type="EMBL" id="LAZR01003442">
    <property type="protein sequence ID" value="KKN18287.1"/>
    <property type="molecule type" value="Genomic_DNA"/>
</dbReference>